<protein>
    <recommendedName>
        <fullName evidence="2">DUF7981 domain-containing protein</fullName>
    </recommendedName>
</protein>
<dbReference type="AlphaFoldDB" id="A0A7D5GDP3"/>
<organism evidence="3 4">
    <name type="scientific">Halorarum halophilum</name>
    <dbReference type="NCBI Taxonomy" id="2743090"/>
    <lineage>
        <taxon>Archaea</taxon>
        <taxon>Methanobacteriati</taxon>
        <taxon>Methanobacteriota</taxon>
        <taxon>Stenosarchaea group</taxon>
        <taxon>Halobacteria</taxon>
        <taxon>Halobacteriales</taxon>
        <taxon>Haloferacaceae</taxon>
        <taxon>Halorarum</taxon>
    </lineage>
</organism>
<dbReference type="RefSeq" id="WP_179170706.1">
    <property type="nucleotide sequence ID" value="NZ_CP058529.1"/>
</dbReference>
<name>A0A7D5GDP3_9EURY</name>
<keyword evidence="1" id="KW-0472">Membrane</keyword>
<dbReference type="KEGG" id="halg:HUG10_17050"/>
<evidence type="ECO:0000313" key="4">
    <source>
        <dbReference type="Proteomes" id="UP000509750"/>
    </source>
</evidence>
<feature type="transmembrane region" description="Helical" evidence="1">
    <location>
        <begin position="35"/>
        <end position="57"/>
    </location>
</feature>
<dbReference type="InterPro" id="IPR058287">
    <property type="entry name" value="DUF7981"/>
</dbReference>
<keyword evidence="1" id="KW-0812">Transmembrane</keyword>
<keyword evidence="4" id="KW-1185">Reference proteome</keyword>
<evidence type="ECO:0000313" key="3">
    <source>
        <dbReference type="EMBL" id="QLG29132.1"/>
    </source>
</evidence>
<proteinExistence type="predicted"/>
<evidence type="ECO:0000256" key="1">
    <source>
        <dbReference type="SAM" id="Phobius"/>
    </source>
</evidence>
<gene>
    <name evidence="3" type="ORF">HUG10_17050</name>
</gene>
<dbReference type="OrthoDB" id="307419at2157"/>
<evidence type="ECO:0000259" key="2">
    <source>
        <dbReference type="Pfam" id="PF25938"/>
    </source>
</evidence>
<dbReference type="Proteomes" id="UP000509750">
    <property type="component" value="Chromosome"/>
</dbReference>
<sequence length="68" mass="6983">MSPRRKSALLWGVVGALAFLVLAQGAVVFQISLPVGFFGLVSVSLLLGSVVAGVAYATEHRLTGKGQA</sequence>
<accession>A0A7D5GDP3</accession>
<reference evidence="3 4" key="1">
    <citation type="submission" date="2020-07" db="EMBL/GenBank/DDBJ databases">
        <title>Gai3-2, isolated from salt lake.</title>
        <authorList>
            <person name="Cui H."/>
            <person name="Shi X."/>
        </authorList>
    </citation>
    <scope>NUCLEOTIDE SEQUENCE [LARGE SCALE GENOMIC DNA]</scope>
    <source>
        <strain evidence="3 4">Gai3-2</strain>
    </source>
</reference>
<dbReference type="Pfam" id="PF25938">
    <property type="entry name" value="DUF7981"/>
    <property type="match status" value="1"/>
</dbReference>
<feature type="domain" description="DUF7981" evidence="2">
    <location>
        <begin position="1"/>
        <end position="67"/>
    </location>
</feature>
<dbReference type="EMBL" id="CP058529">
    <property type="protein sequence ID" value="QLG29132.1"/>
    <property type="molecule type" value="Genomic_DNA"/>
</dbReference>
<dbReference type="GeneID" id="56030577"/>
<keyword evidence="1" id="KW-1133">Transmembrane helix</keyword>